<evidence type="ECO:0000256" key="2">
    <source>
        <dbReference type="RuleBase" id="RU362080"/>
    </source>
</evidence>
<dbReference type="AlphaFoldDB" id="A0A1D8TWP2"/>
<dbReference type="RefSeq" id="WP_070394495.1">
    <property type="nucleotide sequence ID" value="NZ_CP017599.1"/>
</dbReference>
<dbReference type="Gene3D" id="3.40.1620.10">
    <property type="entry name" value="YefM-like domain"/>
    <property type="match status" value="1"/>
</dbReference>
<gene>
    <name evidence="3" type="ORF">BJP34_23880</name>
</gene>
<dbReference type="KEGG" id="mpro:BJP34_23880"/>
<dbReference type="EMBL" id="CP017599">
    <property type="protein sequence ID" value="AOX02070.1"/>
    <property type="molecule type" value="Genomic_DNA"/>
</dbReference>
<organism evidence="3 4">
    <name type="scientific">Moorena producens PAL-8-15-08-1</name>
    <dbReference type="NCBI Taxonomy" id="1458985"/>
    <lineage>
        <taxon>Bacteria</taxon>
        <taxon>Bacillati</taxon>
        <taxon>Cyanobacteriota</taxon>
        <taxon>Cyanophyceae</taxon>
        <taxon>Coleofasciculales</taxon>
        <taxon>Coleofasciculaceae</taxon>
        <taxon>Moorena</taxon>
    </lineage>
</organism>
<dbReference type="InterPro" id="IPR036165">
    <property type="entry name" value="YefM-like_sf"/>
</dbReference>
<proteinExistence type="inferred from homology"/>
<dbReference type="Pfam" id="PF02604">
    <property type="entry name" value="PhdYeFM_antitox"/>
    <property type="match status" value="1"/>
</dbReference>
<evidence type="ECO:0000313" key="3">
    <source>
        <dbReference type="EMBL" id="AOX02070.1"/>
    </source>
</evidence>
<evidence type="ECO:0000256" key="1">
    <source>
        <dbReference type="ARBA" id="ARBA00009981"/>
    </source>
</evidence>
<name>A0A1D8TWP2_9CYAN</name>
<dbReference type="SUPFAM" id="SSF143120">
    <property type="entry name" value="YefM-like"/>
    <property type="match status" value="1"/>
</dbReference>
<accession>A0A1D8TWP2</accession>
<dbReference type="NCBIfam" id="TIGR01552">
    <property type="entry name" value="phd_fam"/>
    <property type="match status" value="1"/>
</dbReference>
<reference evidence="4" key="1">
    <citation type="submission" date="2016-10" db="EMBL/GenBank/DDBJ databases">
        <title>Comparative genomics uncovers the prolific and rare metabolic potential of the cyanobacterial genus Moorea.</title>
        <authorList>
            <person name="Leao T."/>
            <person name="Castelao G."/>
            <person name="Korobeynikov A."/>
            <person name="Monroe E.A."/>
            <person name="Podell S."/>
            <person name="Glukhov E."/>
            <person name="Allen E."/>
            <person name="Gerwick W.H."/>
            <person name="Gerwick L."/>
        </authorList>
    </citation>
    <scope>NUCLEOTIDE SEQUENCE [LARGE SCALE GENOMIC DNA]</scope>
    <source>
        <strain evidence="4">PAL-8-15-08-1</strain>
    </source>
</reference>
<comment type="similarity">
    <text evidence="1 2">Belongs to the phD/YefM antitoxin family.</text>
</comment>
<dbReference type="Proteomes" id="UP000177870">
    <property type="component" value="Chromosome"/>
</dbReference>
<evidence type="ECO:0000313" key="4">
    <source>
        <dbReference type="Proteomes" id="UP000177870"/>
    </source>
</evidence>
<sequence>MSEGYDLAEARVRFAEIVHDAEQGKPVQITRLGKPVAIVLSLREYQRLASENLSENLGFGAGLAEFRQKYQIQALDINPDQVFNQ</sequence>
<dbReference type="InterPro" id="IPR006442">
    <property type="entry name" value="Antitoxin_Phd/YefM"/>
</dbReference>
<protein>
    <recommendedName>
        <fullName evidence="2">Antitoxin</fullName>
    </recommendedName>
</protein>
<dbReference type="OrthoDB" id="565210at2"/>
<comment type="function">
    <text evidence="2">Antitoxin component of a type II toxin-antitoxin (TA) system.</text>
</comment>